<dbReference type="EMBL" id="SNRW01005239">
    <property type="protein sequence ID" value="KAA6385508.1"/>
    <property type="molecule type" value="Genomic_DNA"/>
</dbReference>
<evidence type="ECO:0000313" key="2">
    <source>
        <dbReference type="Proteomes" id="UP000324800"/>
    </source>
</evidence>
<protein>
    <submittedName>
        <fullName evidence="1">Uncharacterized protein</fullName>
    </submittedName>
</protein>
<accession>A0A5J4VSC2</accession>
<gene>
    <name evidence="1" type="ORF">EZS28_018966</name>
</gene>
<sequence>MSHVIPQQLIKYIALENYNPIDKISFWSLTKGEVIYEVSKQGKNLSICLKGLETKLVYSNYIKEVEYNVQHPFEEGTYVKKVEMIEAHNKQFLYYHPVDQLGNYLNGHKRHYFMCCQTFQNGKQCAWKEYRCDTPNDIPKRNQEFFDHLIHKCEPTLPKFCPVQLPQKTVTFEEVSMLFLVFISSRQYKDIKVEDLLPRFLRQSVSKQILKRASVELHFKLQQLAGKMVSICIDSAKILKNKLSIATIKETFGNSKHFLVSCFKRRVIKENLIKFVKQLYQMLL</sequence>
<reference evidence="1 2" key="1">
    <citation type="submission" date="2019-03" db="EMBL/GenBank/DDBJ databases">
        <title>Single cell metagenomics reveals metabolic interactions within the superorganism composed of flagellate Streblomastix strix and complex community of Bacteroidetes bacteria on its surface.</title>
        <authorList>
            <person name="Treitli S.C."/>
            <person name="Kolisko M."/>
            <person name="Husnik F."/>
            <person name="Keeling P."/>
            <person name="Hampl V."/>
        </authorList>
    </citation>
    <scope>NUCLEOTIDE SEQUENCE [LARGE SCALE GENOMIC DNA]</scope>
    <source>
        <strain evidence="1">ST1C</strain>
    </source>
</reference>
<evidence type="ECO:0000313" key="1">
    <source>
        <dbReference type="EMBL" id="KAA6385508.1"/>
    </source>
</evidence>
<comment type="caution">
    <text evidence="1">The sequence shown here is derived from an EMBL/GenBank/DDBJ whole genome shotgun (WGS) entry which is preliminary data.</text>
</comment>
<organism evidence="1 2">
    <name type="scientific">Streblomastix strix</name>
    <dbReference type="NCBI Taxonomy" id="222440"/>
    <lineage>
        <taxon>Eukaryota</taxon>
        <taxon>Metamonada</taxon>
        <taxon>Preaxostyla</taxon>
        <taxon>Oxymonadida</taxon>
        <taxon>Streblomastigidae</taxon>
        <taxon>Streblomastix</taxon>
    </lineage>
</organism>
<name>A0A5J4VSC2_9EUKA</name>
<dbReference type="AlphaFoldDB" id="A0A5J4VSC2"/>
<proteinExistence type="predicted"/>
<dbReference type="Proteomes" id="UP000324800">
    <property type="component" value="Unassembled WGS sequence"/>
</dbReference>